<organism evidence="1">
    <name type="scientific">Anguilla anguilla</name>
    <name type="common">European freshwater eel</name>
    <name type="synonym">Muraena anguilla</name>
    <dbReference type="NCBI Taxonomy" id="7936"/>
    <lineage>
        <taxon>Eukaryota</taxon>
        <taxon>Metazoa</taxon>
        <taxon>Chordata</taxon>
        <taxon>Craniata</taxon>
        <taxon>Vertebrata</taxon>
        <taxon>Euteleostomi</taxon>
        <taxon>Actinopterygii</taxon>
        <taxon>Neopterygii</taxon>
        <taxon>Teleostei</taxon>
        <taxon>Anguilliformes</taxon>
        <taxon>Anguillidae</taxon>
        <taxon>Anguilla</taxon>
    </lineage>
</organism>
<accession>A0A0E9RRC9</accession>
<dbReference type="EMBL" id="GBXM01077205">
    <property type="protein sequence ID" value="JAH31372.1"/>
    <property type="molecule type" value="Transcribed_RNA"/>
</dbReference>
<reference evidence="1" key="1">
    <citation type="submission" date="2014-11" db="EMBL/GenBank/DDBJ databases">
        <authorList>
            <person name="Amaro Gonzalez C."/>
        </authorList>
    </citation>
    <scope>NUCLEOTIDE SEQUENCE</scope>
</reference>
<sequence length="26" mass="2656">MGNVVNAAENAHCTSLFPVLLGNRAG</sequence>
<reference evidence="1" key="2">
    <citation type="journal article" date="2015" name="Fish Shellfish Immunol.">
        <title>Early steps in the European eel (Anguilla anguilla)-Vibrio vulnificus interaction in the gills: Role of the RtxA13 toxin.</title>
        <authorList>
            <person name="Callol A."/>
            <person name="Pajuelo D."/>
            <person name="Ebbesson L."/>
            <person name="Teles M."/>
            <person name="MacKenzie S."/>
            <person name="Amaro C."/>
        </authorList>
    </citation>
    <scope>NUCLEOTIDE SEQUENCE</scope>
</reference>
<dbReference type="AlphaFoldDB" id="A0A0E9RRC9"/>
<proteinExistence type="predicted"/>
<evidence type="ECO:0000313" key="1">
    <source>
        <dbReference type="EMBL" id="JAH31372.1"/>
    </source>
</evidence>
<name>A0A0E9RRC9_ANGAN</name>
<protein>
    <submittedName>
        <fullName evidence="1">Uncharacterized protein</fullName>
    </submittedName>
</protein>